<comment type="caution">
    <text evidence="1">The sequence shown here is derived from an EMBL/GenBank/DDBJ whole genome shotgun (WGS) entry which is preliminary data.</text>
</comment>
<sequence>MICDRFDVVAVPFPVGAVTPTGRRPALALTTRTLNLAQGHTVFAMITSAETAGWATDITVADLGAAGLPAPSVVRLKLFTLDNAVPLGRLGTLAKKDAKAVRRALREALGEDD</sequence>
<protein>
    <submittedName>
        <fullName evidence="1">Type II toxin-antitoxin system PemK/MazF family toxin</fullName>
    </submittedName>
</protein>
<dbReference type="OrthoDB" id="9813449at2"/>
<reference evidence="1 2" key="1">
    <citation type="submission" date="2019-06" db="EMBL/GenBank/DDBJ databases">
        <title>New taxonomy in bacterial strain CC-CFT640, isolated from vineyard.</title>
        <authorList>
            <person name="Lin S.-Y."/>
            <person name="Tsai C.-F."/>
            <person name="Young C.-C."/>
        </authorList>
    </citation>
    <scope>NUCLEOTIDE SEQUENCE [LARGE SCALE GENOMIC DNA]</scope>
    <source>
        <strain evidence="1 2">CC-CFT640</strain>
    </source>
</reference>
<dbReference type="EMBL" id="VDUZ01000016">
    <property type="protein sequence ID" value="TXL74889.1"/>
    <property type="molecule type" value="Genomic_DNA"/>
</dbReference>
<dbReference type="RefSeq" id="WP_147847933.1">
    <property type="nucleotide sequence ID" value="NZ_VDUZ01000016.1"/>
</dbReference>
<dbReference type="InterPro" id="IPR011067">
    <property type="entry name" value="Plasmid_toxin/cell-grow_inhib"/>
</dbReference>
<dbReference type="Proteomes" id="UP000321638">
    <property type="component" value="Unassembled WGS sequence"/>
</dbReference>
<gene>
    <name evidence="1" type="ORF">FHP25_15885</name>
</gene>
<evidence type="ECO:0000313" key="1">
    <source>
        <dbReference type="EMBL" id="TXL74889.1"/>
    </source>
</evidence>
<evidence type="ECO:0000313" key="2">
    <source>
        <dbReference type="Proteomes" id="UP000321638"/>
    </source>
</evidence>
<name>A0A5C8PLJ4_9HYPH</name>
<dbReference type="Pfam" id="PF02452">
    <property type="entry name" value="PemK_toxin"/>
    <property type="match status" value="1"/>
</dbReference>
<organism evidence="1 2">
    <name type="scientific">Vineibacter terrae</name>
    <dbReference type="NCBI Taxonomy" id="2586908"/>
    <lineage>
        <taxon>Bacteria</taxon>
        <taxon>Pseudomonadati</taxon>
        <taxon>Pseudomonadota</taxon>
        <taxon>Alphaproteobacteria</taxon>
        <taxon>Hyphomicrobiales</taxon>
        <taxon>Vineibacter</taxon>
    </lineage>
</organism>
<dbReference type="GO" id="GO:0003677">
    <property type="term" value="F:DNA binding"/>
    <property type="evidence" value="ECO:0007669"/>
    <property type="project" value="InterPro"/>
</dbReference>
<dbReference type="SUPFAM" id="SSF50118">
    <property type="entry name" value="Cell growth inhibitor/plasmid maintenance toxic component"/>
    <property type="match status" value="1"/>
</dbReference>
<keyword evidence="2" id="KW-1185">Reference proteome</keyword>
<dbReference type="InterPro" id="IPR003477">
    <property type="entry name" value="PemK-like"/>
</dbReference>
<accession>A0A5C8PLJ4</accession>
<dbReference type="Gene3D" id="2.30.30.110">
    <property type="match status" value="1"/>
</dbReference>
<dbReference type="AlphaFoldDB" id="A0A5C8PLJ4"/>
<proteinExistence type="predicted"/>